<keyword evidence="3" id="KW-1185">Reference proteome</keyword>
<gene>
    <name evidence="2" type="ORF">C6Y53_08585</name>
</gene>
<dbReference type="SUPFAM" id="SSF142921">
    <property type="entry name" value="WGR domain-like"/>
    <property type="match status" value="1"/>
</dbReference>
<feature type="domain" description="WGR" evidence="1">
    <location>
        <begin position="4"/>
        <end position="74"/>
    </location>
</feature>
<dbReference type="Pfam" id="PF05406">
    <property type="entry name" value="WGR"/>
    <property type="match status" value="1"/>
</dbReference>
<dbReference type="InterPro" id="IPR036930">
    <property type="entry name" value="WGR_dom_sf"/>
</dbReference>
<evidence type="ECO:0000259" key="1">
    <source>
        <dbReference type="Pfam" id="PF05406"/>
    </source>
</evidence>
<dbReference type="KEGG" id="thas:C6Y53_08585"/>
<reference evidence="3" key="1">
    <citation type="submission" date="2018-03" db="EMBL/GenBank/DDBJ databases">
        <title>Genomic analysis of the strain SH-1 isolated from shrimp intestine.</title>
        <authorList>
            <person name="Kim Y.-S."/>
            <person name="Kim S.-E."/>
            <person name="Kim K.-H."/>
        </authorList>
    </citation>
    <scope>NUCLEOTIDE SEQUENCE [LARGE SCALE GENOMIC DNA]</scope>
    <source>
        <strain evidence="3">SH-1</strain>
    </source>
</reference>
<dbReference type="CDD" id="cd07996">
    <property type="entry name" value="WGR_MMR_like"/>
    <property type="match status" value="1"/>
</dbReference>
<dbReference type="InterPro" id="IPR049809">
    <property type="entry name" value="YehF/YfeS-like_WGR"/>
</dbReference>
<name>A0A2S0MPD4_9RHOB</name>
<sequence length="75" mass="8727">MAICLLYRREARRRARFYRVEIAMNLFSEVSVLREWGEAGCPGRSVVNIFGNLRDASLAADRHRERALRRGYARA</sequence>
<accession>A0A2S0MPD4</accession>
<dbReference type="RefSeq" id="WP_106472068.1">
    <property type="nucleotide sequence ID" value="NZ_CP027665.1"/>
</dbReference>
<proteinExistence type="predicted"/>
<protein>
    <submittedName>
        <fullName evidence="2">WGR domain-containing protein</fullName>
    </submittedName>
</protein>
<evidence type="ECO:0000313" key="2">
    <source>
        <dbReference type="EMBL" id="AVO37750.1"/>
    </source>
</evidence>
<dbReference type="Proteomes" id="UP000237655">
    <property type="component" value="Chromosome"/>
</dbReference>
<dbReference type="EMBL" id="CP027665">
    <property type="protein sequence ID" value="AVO37750.1"/>
    <property type="molecule type" value="Genomic_DNA"/>
</dbReference>
<evidence type="ECO:0000313" key="3">
    <source>
        <dbReference type="Proteomes" id="UP000237655"/>
    </source>
</evidence>
<organism evidence="2 3">
    <name type="scientific">Pukyongiella litopenaei</name>
    <dbReference type="NCBI Taxonomy" id="2605946"/>
    <lineage>
        <taxon>Bacteria</taxon>
        <taxon>Pseudomonadati</taxon>
        <taxon>Pseudomonadota</taxon>
        <taxon>Alphaproteobacteria</taxon>
        <taxon>Rhodobacterales</taxon>
        <taxon>Paracoccaceae</taxon>
        <taxon>Pukyongiella</taxon>
    </lineage>
</organism>
<dbReference type="AlphaFoldDB" id="A0A2S0MPD4"/>
<dbReference type="InterPro" id="IPR008893">
    <property type="entry name" value="WGR_domain"/>
</dbReference>